<dbReference type="Proteomes" id="UP000184609">
    <property type="component" value="Unassembled WGS sequence"/>
</dbReference>
<accession>A0A1M7ZKD2</accession>
<dbReference type="SUPFAM" id="SSF56925">
    <property type="entry name" value="OMPA-like"/>
    <property type="match status" value="1"/>
</dbReference>
<sequence>MTYLEPFLRKGEKTKLTLNDMKKLLLTLVIAAIAQVTFAQQSGRFRMGLDLGPAIPKGGGIGALVNLEPKINISNNMNVGIRFGVAALAKDVTYYDVSEDYEGEVSANASIAGTFDYYFNNGGSNFAPYIGAGFGYYTLSSVEFDSSVIDDPDTIGNLEASFKWGPMVRAGIELGKFRMGAEYNFVPPSDLQNTSGDVIGEAINQYFGFTFGFYVGGGRWRGI</sequence>
<dbReference type="STRING" id="1073327.SAMN04488108_3990"/>
<keyword evidence="2" id="KW-1185">Reference proteome</keyword>
<dbReference type="InterPro" id="IPR011250">
    <property type="entry name" value="OMP/PagP_B-barrel"/>
</dbReference>
<gene>
    <name evidence="1" type="ORF">SAMN04488108_3990</name>
</gene>
<dbReference type="Gene3D" id="2.40.160.20">
    <property type="match status" value="1"/>
</dbReference>
<organism evidence="1 2">
    <name type="scientific">Algoriphagus zhangzhouensis</name>
    <dbReference type="NCBI Taxonomy" id="1073327"/>
    <lineage>
        <taxon>Bacteria</taxon>
        <taxon>Pseudomonadati</taxon>
        <taxon>Bacteroidota</taxon>
        <taxon>Cytophagia</taxon>
        <taxon>Cytophagales</taxon>
        <taxon>Cyclobacteriaceae</taxon>
        <taxon>Algoriphagus</taxon>
    </lineage>
</organism>
<name>A0A1M7ZKD2_9BACT</name>
<dbReference type="AlphaFoldDB" id="A0A1M7ZKD2"/>
<reference evidence="2" key="1">
    <citation type="submission" date="2016-12" db="EMBL/GenBank/DDBJ databases">
        <authorList>
            <person name="Varghese N."/>
            <person name="Submissions S."/>
        </authorList>
    </citation>
    <scope>NUCLEOTIDE SEQUENCE [LARGE SCALE GENOMIC DNA]</scope>
    <source>
        <strain evidence="2">DSM 25035</strain>
    </source>
</reference>
<protein>
    <submittedName>
        <fullName evidence="1">Outer membrane protein W</fullName>
    </submittedName>
</protein>
<dbReference type="EMBL" id="FRXN01000007">
    <property type="protein sequence ID" value="SHO65327.1"/>
    <property type="molecule type" value="Genomic_DNA"/>
</dbReference>
<proteinExistence type="predicted"/>
<evidence type="ECO:0000313" key="1">
    <source>
        <dbReference type="EMBL" id="SHO65327.1"/>
    </source>
</evidence>
<evidence type="ECO:0000313" key="2">
    <source>
        <dbReference type="Proteomes" id="UP000184609"/>
    </source>
</evidence>